<evidence type="ECO:0000313" key="3">
    <source>
        <dbReference type="Proteomes" id="UP000031668"/>
    </source>
</evidence>
<evidence type="ECO:0000256" key="1">
    <source>
        <dbReference type="SAM" id="SignalP"/>
    </source>
</evidence>
<proteinExistence type="predicted"/>
<name>A0A0C2NBS1_THEKT</name>
<keyword evidence="3" id="KW-1185">Reference proteome</keyword>
<accession>A0A0C2NBS1</accession>
<dbReference type="Proteomes" id="UP000031668">
    <property type="component" value="Unassembled WGS sequence"/>
</dbReference>
<dbReference type="AlphaFoldDB" id="A0A0C2NBS1"/>
<feature type="chain" id="PRO_5002152755" evidence="1">
    <location>
        <begin position="24"/>
        <end position="1210"/>
    </location>
</feature>
<evidence type="ECO:0000313" key="2">
    <source>
        <dbReference type="EMBL" id="KII71427.1"/>
    </source>
</evidence>
<protein>
    <submittedName>
        <fullName evidence="2">Uncharacterized protein</fullName>
    </submittedName>
</protein>
<gene>
    <name evidence="2" type="ORF">RF11_08301</name>
</gene>
<comment type="caution">
    <text evidence="2">The sequence shown here is derived from an EMBL/GenBank/DDBJ whole genome shotgun (WGS) entry which is preliminary data.</text>
</comment>
<organism evidence="2 3">
    <name type="scientific">Thelohanellus kitauei</name>
    <name type="common">Myxosporean</name>
    <dbReference type="NCBI Taxonomy" id="669202"/>
    <lineage>
        <taxon>Eukaryota</taxon>
        <taxon>Metazoa</taxon>
        <taxon>Cnidaria</taxon>
        <taxon>Myxozoa</taxon>
        <taxon>Myxosporea</taxon>
        <taxon>Bivalvulida</taxon>
        <taxon>Platysporina</taxon>
        <taxon>Myxobolidae</taxon>
        <taxon>Thelohanellus</taxon>
    </lineage>
</organism>
<reference evidence="2 3" key="1">
    <citation type="journal article" date="2014" name="Genome Biol. Evol.">
        <title>The genome of the myxosporean Thelohanellus kitauei shows adaptations to nutrient acquisition within its fish host.</title>
        <authorList>
            <person name="Yang Y."/>
            <person name="Xiong J."/>
            <person name="Zhou Z."/>
            <person name="Huo F."/>
            <person name="Miao W."/>
            <person name="Ran C."/>
            <person name="Liu Y."/>
            <person name="Zhang J."/>
            <person name="Feng J."/>
            <person name="Wang M."/>
            <person name="Wang M."/>
            <person name="Wang L."/>
            <person name="Yao B."/>
        </authorList>
    </citation>
    <scope>NUCLEOTIDE SEQUENCE [LARGE SCALE GENOMIC DNA]</scope>
    <source>
        <strain evidence="2">Wuqing</strain>
    </source>
</reference>
<keyword evidence="1" id="KW-0732">Signal</keyword>
<dbReference type="OrthoDB" id="6038314at2759"/>
<dbReference type="EMBL" id="JWZT01001773">
    <property type="protein sequence ID" value="KII71427.1"/>
    <property type="molecule type" value="Genomic_DNA"/>
</dbReference>
<feature type="signal peptide" evidence="1">
    <location>
        <begin position="1"/>
        <end position="23"/>
    </location>
</feature>
<sequence>MKNYPSQLKLCILICQLIMVANQQTDESFKSLSRCLIRIFNILSYEFTVFDYFKRSAQLSSSYKNLLRSMLMPCFLSCLSMNNIENSMSSVSILHVIICSSLGYNSFLDFLHSKSLLTVTSIESDYLTTSTELPAPNNLKILEQLIVYIQYSLRVYTTSNIYIEDTVVVSVFLLVFFSNSNNTTVSSCARQFLKFLTISEQELIFRFIENHFINFKTDRTLCLLFMNDIKRDLQYTPSIETIDKWLEATFNDDYISDPAYSNLTAYSAHPLFNLSNGYTPNTNFKMVIFNEKWNSSQPINPIICYDLNSSKDLYLNISEEIKTRTLPSTLNRYIIFKVFCEYALFIIKSSSTGDQKSKLGFIEKLCSKLELIKFEKVDRLGLPNEIHPYITILNVFLYVLDSFIGLGENVRHLVVTIILKLVDLYSANDANLLNPTFSALPKTYQITILKVLLVMVYKYHNFDEDFHKLLNMILSSLDGHIHICYGQSTLGKNRQEIFVESFIIKNMIVSNEEEPKTDTLDDSQRTKENQPLSIRKLMHHNNLDDGSCCICKTQTIYLSDDVINHAMLVLMEYLMHHVTTSFDMLLKAIRMAYKFIVYDVNCIAYPASSSEVLSLPARSTSSIAVRFYYCIFSKLNPLRLLCQILKMQFHEKKFVFYTISFSLMIFHSEKHFVELFEQILKDITENKAQYVEFLSQIILNLQEIFNSANSLMFDSNSIDYSAKSYTLLKMYQTNKSINADEVTDTEGKDSNQISPKRKLIKSFNTLSEMIIENSGIFTIPNNIIMNYLECIVKFAGIYCYEITSAEKLFKRVLERNELEVDKLVSITFLWFNQCENPKNKLSLLLYLIKLMITSFTNISPSKINQVTLRKVFIVFKLLGGSIFDNYGIPVNEPINLDDTMMSWVNQVMPKYCKSYIPDIYKTILNLQGDEKKFIFLKINEEQILRRKRYVNFYIHILSQMLCLIISKLKKNQDPLSKNPVVDWLNSVAVLQPNNNKDYGLITNVYKNLRTTLLIMLGMLTEEIMRPGDMAKYPPFEDSDISAISLHILALFKLALSYKSMCTTVTVFDNALWFAQIFTLYVQATQVSTKASSFSIVKFWFKIVNIVIENIEIPASIYKKSYCLSLELIGLVVETVTVMKLIGVFDLLPIFGLIQNYTVFYQRIVRKVQPFDESFNIIPALCERETNSKLVLGDFIRLAIKNLLSRGMSVV</sequence>